<keyword evidence="1" id="KW-0812">Transmembrane</keyword>
<proteinExistence type="predicted"/>
<keyword evidence="1" id="KW-1133">Transmembrane helix</keyword>
<keyword evidence="1" id="KW-0472">Membrane</keyword>
<dbReference type="RefSeq" id="WP_149768978.1">
    <property type="nucleotide sequence ID" value="NZ_VDFQ02000002.1"/>
</dbReference>
<gene>
    <name evidence="2" type="ORF">FE697_007595</name>
</gene>
<evidence type="ECO:0008006" key="4">
    <source>
        <dbReference type="Google" id="ProtNLM"/>
    </source>
</evidence>
<reference evidence="2 3" key="1">
    <citation type="submission" date="2019-09" db="EMBL/GenBank/DDBJ databases">
        <title>Mumia zhuanghuii sp. nov. isolated from the intestinal contents of plateau pika (Ochotona curzoniae) in the Qinghai-Tibet plateau of China.</title>
        <authorList>
            <person name="Tian Z."/>
        </authorList>
    </citation>
    <scope>NUCLEOTIDE SEQUENCE [LARGE SCALE GENOMIC DNA]</scope>
    <source>
        <strain evidence="3">350</strain>
    </source>
</reference>
<dbReference type="Proteomes" id="UP000307768">
    <property type="component" value="Unassembled WGS sequence"/>
</dbReference>
<organism evidence="2 3">
    <name type="scientific">Mumia zhuanghuii</name>
    <dbReference type="NCBI Taxonomy" id="2585211"/>
    <lineage>
        <taxon>Bacteria</taxon>
        <taxon>Bacillati</taxon>
        <taxon>Actinomycetota</taxon>
        <taxon>Actinomycetes</taxon>
        <taxon>Propionibacteriales</taxon>
        <taxon>Nocardioidaceae</taxon>
        <taxon>Mumia</taxon>
    </lineage>
</organism>
<name>A0A5Q6RZS1_9ACTN</name>
<feature type="transmembrane region" description="Helical" evidence="1">
    <location>
        <begin position="21"/>
        <end position="40"/>
    </location>
</feature>
<feature type="transmembrane region" description="Helical" evidence="1">
    <location>
        <begin position="147"/>
        <end position="170"/>
    </location>
</feature>
<evidence type="ECO:0000313" key="2">
    <source>
        <dbReference type="EMBL" id="KAA1423459.1"/>
    </source>
</evidence>
<feature type="transmembrane region" description="Helical" evidence="1">
    <location>
        <begin position="66"/>
        <end position="88"/>
    </location>
</feature>
<comment type="caution">
    <text evidence="2">The sequence shown here is derived from an EMBL/GenBank/DDBJ whole genome shotgun (WGS) entry which is preliminary data.</text>
</comment>
<evidence type="ECO:0000313" key="3">
    <source>
        <dbReference type="Proteomes" id="UP000307768"/>
    </source>
</evidence>
<protein>
    <recommendedName>
        <fullName evidence="4">DUF2567 domain-containing protein</fullName>
    </recommendedName>
</protein>
<sequence>MSTDVLPERRTGTVPRRGRPAIVVGFLVAGVLAGLAWAWLADPIQYVVVRVGDQSGLSAGEEASTAQFGVIVTYTWIGAIAAALWGAVATWRWGRDGTTVSIALTALGAALGAFVAWGVGVVAGPPEPTVGEREAGALVSAQLEIDAYGVLFVWPVAALLAFLLVCWAVMPRERAEDAGADEHAAVTDPADA</sequence>
<dbReference type="AlphaFoldDB" id="A0A5Q6RZS1"/>
<accession>A0A5Q6RZS1</accession>
<dbReference type="OrthoDB" id="3831184at2"/>
<evidence type="ECO:0000256" key="1">
    <source>
        <dbReference type="SAM" id="Phobius"/>
    </source>
</evidence>
<dbReference type="EMBL" id="VDFQ02000002">
    <property type="protein sequence ID" value="KAA1423459.1"/>
    <property type="molecule type" value="Genomic_DNA"/>
</dbReference>
<feature type="transmembrane region" description="Helical" evidence="1">
    <location>
        <begin position="100"/>
        <end position="123"/>
    </location>
</feature>